<evidence type="ECO:0000313" key="2">
    <source>
        <dbReference type="EMBL" id="OAJ38348.1"/>
    </source>
</evidence>
<accession>A0A177WE08</accession>
<protein>
    <submittedName>
        <fullName evidence="2">Uncharacterized protein</fullName>
    </submittedName>
</protein>
<feature type="compositionally biased region" description="Polar residues" evidence="1">
    <location>
        <begin position="101"/>
        <end position="114"/>
    </location>
</feature>
<dbReference type="Proteomes" id="UP000077115">
    <property type="component" value="Unassembled WGS sequence"/>
</dbReference>
<dbReference type="AlphaFoldDB" id="A0A177WE08"/>
<evidence type="ECO:0000256" key="1">
    <source>
        <dbReference type="SAM" id="MobiDB-lite"/>
    </source>
</evidence>
<feature type="region of interest" description="Disordered" evidence="1">
    <location>
        <begin position="1"/>
        <end position="23"/>
    </location>
</feature>
<evidence type="ECO:0000313" key="3">
    <source>
        <dbReference type="Proteomes" id="UP000077115"/>
    </source>
</evidence>
<name>A0A177WE08_BATDL</name>
<dbReference type="VEuPathDB" id="FungiDB:BDEG_22292"/>
<dbReference type="EMBL" id="DS022301">
    <property type="protein sequence ID" value="OAJ38348.1"/>
    <property type="molecule type" value="Genomic_DNA"/>
</dbReference>
<gene>
    <name evidence="2" type="ORF">BDEG_22292</name>
</gene>
<dbReference type="OrthoDB" id="2159887at2759"/>
<feature type="region of interest" description="Disordered" evidence="1">
    <location>
        <begin position="94"/>
        <end position="114"/>
    </location>
</feature>
<sequence length="114" mass="12308">MPEPTTIADTESDSPLHPLFQPDAPLELSQTSTLEELMQELRDLSTLEESTSESLNIAQLMSQLTSAEKALDTLGSKTDNLLAKLDAILVESGEADEQLSELKTTIQDSSSVST</sequence>
<proteinExistence type="predicted"/>
<organism evidence="2 3">
    <name type="scientific">Batrachochytrium dendrobatidis (strain JEL423)</name>
    <dbReference type="NCBI Taxonomy" id="403673"/>
    <lineage>
        <taxon>Eukaryota</taxon>
        <taxon>Fungi</taxon>
        <taxon>Fungi incertae sedis</taxon>
        <taxon>Chytridiomycota</taxon>
        <taxon>Chytridiomycota incertae sedis</taxon>
        <taxon>Chytridiomycetes</taxon>
        <taxon>Rhizophydiales</taxon>
        <taxon>Rhizophydiales incertae sedis</taxon>
        <taxon>Batrachochytrium</taxon>
    </lineage>
</organism>
<reference evidence="2 3" key="2">
    <citation type="submission" date="2016-05" db="EMBL/GenBank/DDBJ databases">
        <title>Lineage-specific infection strategies underlie the spectrum of fungal disease in amphibians.</title>
        <authorList>
            <person name="Cuomo C.A."/>
            <person name="Farrer R.A."/>
            <person name="James T."/>
            <person name="Longcore J."/>
            <person name="Birren B."/>
        </authorList>
    </citation>
    <scope>NUCLEOTIDE SEQUENCE [LARGE SCALE GENOMIC DNA]</scope>
    <source>
        <strain evidence="2 3">JEL423</strain>
    </source>
</reference>
<reference evidence="2 3" key="1">
    <citation type="submission" date="2006-10" db="EMBL/GenBank/DDBJ databases">
        <title>The Genome Sequence of Batrachochytrium dendrobatidis JEL423.</title>
        <authorList>
            <consortium name="The Broad Institute Genome Sequencing Platform"/>
            <person name="Birren B."/>
            <person name="Lander E."/>
            <person name="Galagan J."/>
            <person name="Cuomo C."/>
            <person name="Devon K."/>
            <person name="Jaffe D."/>
            <person name="Butler J."/>
            <person name="Alvarez P."/>
            <person name="Gnerre S."/>
            <person name="Grabherr M."/>
            <person name="Kleber M."/>
            <person name="Mauceli E."/>
            <person name="Brockman W."/>
            <person name="Young S."/>
            <person name="LaButti K."/>
            <person name="Sykes S."/>
            <person name="DeCaprio D."/>
            <person name="Crawford M."/>
            <person name="Koehrsen M."/>
            <person name="Engels R."/>
            <person name="Montgomery P."/>
            <person name="Pearson M."/>
            <person name="Howarth C."/>
            <person name="Larson L."/>
            <person name="White J."/>
            <person name="O'Leary S."/>
            <person name="Kodira C."/>
            <person name="Zeng Q."/>
            <person name="Yandava C."/>
            <person name="Alvarado L."/>
            <person name="Longcore J."/>
            <person name="James T."/>
        </authorList>
    </citation>
    <scope>NUCLEOTIDE SEQUENCE [LARGE SCALE GENOMIC DNA]</scope>
    <source>
        <strain evidence="2 3">JEL423</strain>
    </source>
</reference>